<keyword evidence="3" id="KW-1185">Reference proteome</keyword>
<dbReference type="EMBL" id="JADNRY010000322">
    <property type="protein sequence ID" value="KAF9059145.1"/>
    <property type="molecule type" value="Genomic_DNA"/>
</dbReference>
<dbReference type="OrthoDB" id="3266451at2759"/>
<comment type="caution">
    <text evidence="2">The sequence shown here is derived from an EMBL/GenBank/DDBJ whole genome shotgun (WGS) entry which is preliminary data.</text>
</comment>
<name>A0A9P5TX68_9AGAR</name>
<gene>
    <name evidence="2" type="ORF">BDP27DRAFT_1371813</name>
</gene>
<dbReference type="Proteomes" id="UP000772434">
    <property type="component" value="Unassembled WGS sequence"/>
</dbReference>
<sequence>MAKYLSQRIEGPIWLDKDEIFVLKAKISDAETEMENLKTSKSDLTLQCRKDEVEKLKNILFPIRRVPLDILSEILILSCCDDSFGDRPKDIFHMVVRYTPLVLASVCLAWKIAAHDTPRIWSILYLHVGDTRGKDRAWVQMWLSRSRGIPLELHLQYHGGYKYFPLERAREIMDTILEFRHQIRILHFSGRPEAIVPLFRLPSSSLPLLAELSFDLESYIQTRPVAWKIAQSPPSDKMEFLLDSPTLRDVKIVECEDISITSDIAKLAEILNGLASIIFPTQFLLAFTSCHKL</sequence>
<reference evidence="2" key="1">
    <citation type="submission" date="2020-11" db="EMBL/GenBank/DDBJ databases">
        <authorList>
            <consortium name="DOE Joint Genome Institute"/>
            <person name="Ahrendt S."/>
            <person name="Riley R."/>
            <person name="Andreopoulos W."/>
            <person name="Labutti K."/>
            <person name="Pangilinan J."/>
            <person name="Ruiz-Duenas F.J."/>
            <person name="Barrasa J.M."/>
            <person name="Sanchez-Garcia M."/>
            <person name="Camarero S."/>
            <person name="Miyauchi S."/>
            <person name="Serrano A."/>
            <person name="Linde D."/>
            <person name="Babiker R."/>
            <person name="Drula E."/>
            <person name="Ayuso-Fernandez I."/>
            <person name="Pacheco R."/>
            <person name="Padilla G."/>
            <person name="Ferreira P."/>
            <person name="Barriuso J."/>
            <person name="Kellner H."/>
            <person name="Castanera R."/>
            <person name="Alfaro M."/>
            <person name="Ramirez L."/>
            <person name="Pisabarro A.G."/>
            <person name="Kuo A."/>
            <person name="Tritt A."/>
            <person name="Lipzen A."/>
            <person name="He G."/>
            <person name="Yan M."/>
            <person name="Ng V."/>
            <person name="Cullen D."/>
            <person name="Martin F."/>
            <person name="Rosso M.-N."/>
            <person name="Henrissat B."/>
            <person name="Hibbett D."/>
            <person name="Martinez A.T."/>
            <person name="Grigoriev I.V."/>
        </authorList>
    </citation>
    <scope>NUCLEOTIDE SEQUENCE</scope>
    <source>
        <strain evidence="2">AH 40177</strain>
    </source>
</reference>
<accession>A0A9P5TX68</accession>
<evidence type="ECO:0000313" key="2">
    <source>
        <dbReference type="EMBL" id="KAF9059145.1"/>
    </source>
</evidence>
<evidence type="ECO:0008006" key="4">
    <source>
        <dbReference type="Google" id="ProtNLM"/>
    </source>
</evidence>
<evidence type="ECO:0000313" key="3">
    <source>
        <dbReference type="Proteomes" id="UP000772434"/>
    </source>
</evidence>
<proteinExistence type="predicted"/>
<evidence type="ECO:0000256" key="1">
    <source>
        <dbReference type="SAM" id="Coils"/>
    </source>
</evidence>
<protein>
    <recommendedName>
        <fullName evidence="4">F-box domain-containing protein</fullName>
    </recommendedName>
</protein>
<dbReference type="AlphaFoldDB" id="A0A9P5TX68"/>
<organism evidence="2 3">
    <name type="scientific">Rhodocollybia butyracea</name>
    <dbReference type="NCBI Taxonomy" id="206335"/>
    <lineage>
        <taxon>Eukaryota</taxon>
        <taxon>Fungi</taxon>
        <taxon>Dikarya</taxon>
        <taxon>Basidiomycota</taxon>
        <taxon>Agaricomycotina</taxon>
        <taxon>Agaricomycetes</taxon>
        <taxon>Agaricomycetidae</taxon>
        <taxon>Agaricales</taxon>
        <taxon>Marasmiineae</taxon>
        <taxon>Omphalotaceae</taxon>
        <taxon>Rhodocollybia</taxon>
    </lineage>
</organism>
<feature type="coiled-coil region" evidence="1">
    <location>
        <begin position="20"/>
        <end position="47"/>
    </location>
</feature>
<keyword evidence="1" id="KW-0175">Coiled coil</keyword>